<feature type="region of interest" description="Disordered" evidence="7">
    <location>
        <begin position="116"/>
        <end position="484"/>
    </location>
</feature>
<dbReference type="InterPro" id="IPR008271">
    <property type="entry name" value="Ser/Thr_kinase_AS"/>
</dbReference>
<evidence type="ECO:0000256" key="6">
    <source>
        <dbReference type="PROSITE-ProRule" id="PRU10141"/>
    </source>
</evidence>
<keyword evidence="3 6" id="KW-0547">Nucleotide-binding</keyword>
<dbReference type="CDD" id="cd14066">
    <property type="entry name" value="STKc_IRAK"/>
    <property type="match status" value="1"/>
</dbReference>
<feature type="region of interest" description="Disordered" evidence="7">
    <location>
        <begin position="55"/>
        <end position="94"/>
    </location>
</feature>
<feature type="compositionally biased region" description="Low complexity" evidence="7">
    <location>
        <begin position="376"/>
        <end position="396"/>
    </location>
</feature>
<evidence type="ECO:0000256" key="3">
    <source>
        <dbReference type="ARBA" id="ARBA00022741"/>
    </source>
</evidence>
<sequence>MGRFLKVVFQWALCAAVVLVAVLGSKGSLFPLLREFSKPSHKLLFARRTALSLPNDDGDMKLQPSQMLAPTGIDVPPLHSISSAPPPDSERALSPANVINSRSAVAPSPVIRHAGSVTHAPSLSPPKFEDAPPPIQASAPPVQYTAPSGHTSREHKLLKPISPSAESQAPNGPVGAAHDISPSSTIPPSAPNKNASVAPSPAPPVPSAPEKVPLNPPNMQPTSGAKSPSTTQHSPHATNGPAAPPLSNSSHTIHRKSHAVPLAAPSPLNHSHIKGQHPVLSPPHEAETPSNGIQTPLSHSQPPQGQILHSPAPAPPFSTHARNHSKRTRHHSLMPPSNAPSNSHPQTPAENFHQSPASSPTVPTHHGGVTVPSPSPFSSSSSSSSSHNSGPVISPSPLHPPEVFPNHRHKHYPPIPPAQVPASPIQAPFSPGDSGEAPAPSPTSSIPSSQNGRPNFSPAPSPTNSFPMKPISPQLPPVHALPPPPPNSDCAPLTCTDPLTNSLPGSPCTCVLPIKVGLRLSIALYDFFPVVSELAKEISSGIVMKQSQVRIMGANADTEEPEKKTVVIIYLVPPGQNFDHKVPLQTYDRFWHKQVVLNSSDFGNYDVLYVEYPGLPPSPPTAPANINDNGGLGNNNIAGAIKPLGVDVRKPKESVSKSLIAIIVLSSVIALILCVGAAWFLLLKYRNHTQPTAQPPQPFLPSFAKSAGSGPAIHGSRPSSASGSFGSSVATYTGSAKTFSLAEIERATNRFDDLRIIGEGGFGRVYQGTLQDGTQVAVKVLKRDDQQGGREFLAEVEMLSRLHHRNLVKLIGICTEEHFRSLVYELIPNGSVESHLHGVDKESAPLDWNARMKIALGAARGLAYLHEDSSPRVIHRDFKSSNILLEHDFTPKVSDFGLARTALEEGNEHISTRVMGTFGYVAPEYAMTGHLLVKSDVYSYGVVLLELLTGRKPVDMSQPPGQENLVSWARPLLTSKEGLETIIDPALGTDVPFDSAAKVAAIASMCVQPEVSHRPFMGEVVQALKLVCNECDEYGASGSCSQDVLSVHDTELRISTGLGLEAERVLSASDVFSTSARFTREGSGSFRRHSSSGPLRPGRGRQFWQRLRGLSKGSMSDHGVALRYVSGPEEGIGQWP</sequence>
<feature type="compositionally biased region" description="Low complexity" evidence="7">
    <location>
        <begin position="715"/>
        <end position="725"/>
    </location>
</feature>
<protein>
    <recommendedName>
        <fullName evidence="9">Protein kinase domain-containing protein</fullName>
    </recommendedName>
</protein>
<keyword evidence="2" id="KW-0808">Transferase</keyword>
<evidence type="ECO:0000313" key="11">
    <source>
        <dbReference type="Proteomes" id="UP001085076"/>
    </source>
</evidence>
<evidence type="ECO:0000256" key="5">
    <source>
        <dbReference type="ARBA" id="ARBA00022840"/>
    </source>
</evidence>
<dbReference type="Pfam" id="PF07714">
    <property type="entry name" value="PK_Tyr_Ser-Thr"/>
    <property type="match status" value="1"/>
</dbReference>
<organism evidence="10 11">
    <name type="scientific">Dioscorea zingiberensis</name>
    <dbReference type="NCBI Taxonomy" id="325984"/>
    <lineage>
        <taxon>Eukaryota</taxon>
        <taxon>Viridiplantae</taxon>
        <taxon>Streptophyta</taxon>
        <taxon>Embryophyta</taxon>
        <taxon>Tracheophyta</taxon>
        <taxon>Spermatophyta</taxon>
        <taxon>Magnoliopsida</taxon>
        <taxon>Liliopsida</taxon>
        <taxon>Dioscoreales</taxon>
        <taxon>Dioscoreaceae</taxon>
        <taxon>Dioscorea</taxon>
    </lineage>
</organism>
<keyword evidence="1" id="KW-0723">Serine/threonine-protein kinase</keyword>
<evidence type="ECO:0000256" key="7">
    <source>
        <dbReference type="SAM" id="MobiDB-lite"/>
    </source>
</evidence>
<accession>A0A9D5CPW0</accession>
<feature type="compositionally biased region" description="Polar residues" evidence="7">
    <location>
        <begin position="220"/>
        <end position="237"/>
    </location>
</feature>
<dbReference type="SUPFAM" id="SSF56112">
    <property type="entry name" value="Protein kinase-like (PK-like)"/>
    <property type="match status" value="1"/>
</dbReference>
<feature type="transmembrane region" description="Helical" evidence="8">
    <location>
        <begin position="659"/>
        <end position="682"/>
    </location>
</feature>
<dbReference type="InterPro" id="IPR017441">
    <property type="entry name" value="Protein_kinase_ATP_BS"/>
</dbReference>
<reference evidence="10" key="2">
    <citation type="journal article" date="2022" name="Hortic Res">
        <title>The genome of Dioscorea zingiberensis sheds light on the biosynthesis, origin and evolution of the medicinally important diosgenin saponins.</title>
        <authorList>
            <person name="Li Y."/>
            <person name="Tan C."/>
            <person name="Li Z."/>
            <person name="Guo J."/>
            <person name="Li S."/>
            <person name="Chen X."/>
            <person name="Wang C."/>
            <person name="Dai X."/>
            <person name="Yang H."/>
            <person name="Song W."/>
            <person name="Hou L."/>
            <person name="Xu J."/>
            <person name="Tong Z."/>
            <person name="Xu A."/>
            <person name="Yuan X."/>
            <person name="Wang W."/>
            <person name="Yang Q."/>
            <person name="Chen L."/>
            <person name="Sun Z."/>
            <person name="Wang K."/>
            <person name="Pan B."/>
            <person name="Chen J."/>
            <person name="Bao Y."/>
            <person name="Liu F."/>
            <person name="Qi X."/>
            <person name="Gang D.R."/>
            <person name="Wen J."/>
            <person name="Li J."/>
        </authorList>
    </citation>
    <scope>NUCLEOTIDE SEQUENCE</scope>
    <source>
        <strain evidence="10">Dzin_1.0</strain>
    </source>
</reference>
<gene>
    <name evidence="10" type="ORF">J5N97_012947</name>
</gene>
<feature type="compositionally biased region" description="Pro residues" evidence="7">
    <location>
        <begin position="473"/>
        <end position="484"/>
    </location>
</feature>
<comment type="caution">
    <text evidence="10">The sequence shown here is derived from an EMBL/GenBank/DDBJ whole genome shotgun (WGS) entry which is preliminary data.</text>
</comment>
<dbReference type="InterPro" id="IPR057597">
    <property type="entry name" value="ALE2_N"/>
</dbReference>
<dbReference type="PROSITE" id="PS50011">
    <property type="entry name" value="PROTEIN_KINASE_DOM"/>
    <property type="match status" value="1"/>
</dbReference>
<feature type="compositionally biased region" description="Polar residues" evidence="7">
    <location>
        <begin position="288"/>
        <end position="304"/>
    </location>
</feature>
<dbReference type="PROSITE" id="PS00107">
    <property type="entry name" value="PROTEIN_KINASE_ATP"/>
    <property type="match status" value="1"/>
</dbReference>
<dbReference type="PANTHER" id="PTHR47989:SF45">
    <property type="entry name" value="OS01G0709500 PROTEIN"/>
    <property type="match status" value="1"/>
</dbReference>
<feature type="compositionally biased region" description="Polar residues" evidence="7">
    <location>
        <begin position="339"/>
        <end position="362"/>
    </location>
</feature>
<feature type="domain" description="Protein kinase" evidence="9">
    <location>
        <begin position="751"/>
        <end position="1027"/>
    </location>
</feature>
<evidence type="ECO:0000256" key="4">
    <source>
        <dbReference type="ARBA" id="ARBA00022777"/>
    </source>
</evidence>
<evidence type="ECO:0000256" key="8">
    <source>
        <dbReference type="SAM" id="Phobius"/>
    </source>
</evidence>
<dbReference type="EMBL" id="JAGGNH010000003">
    <property type="protein sequence ID" value="KAJ0977473.1"/>
    <property type="molecule type" value="Genomic_DNA"/>
</dbReference>
<dbReference type="PROSITE" id="PS00108">
    <property type="entry name" value="PROTEIN_KINASE_ST"/>
    <property type="match status" value="1"/>
</dbReference>
<dbReference type="Pfam" id="PF23180">
    <property type="entry name" value="ALE2_N"/>
    <property type="match status" value="1"/>
</dbReference>
<dbReference type="InterPro" id="IPR001245">
    <property type="entry name" value="Ser-Thr/Tyr_kinase_cat_dom"/>
</dbReference>
<dbReference type="InterPro" id="IPR011009">
    <property type="entry name" value="Kinase-like_dom_sf"/>
</dbReference>
<dbReference type="Proteomes" id="UP001085076">
    <property type="component" value="Miscellaneous, Linkage group lg03"/>
</dbReference>
<evidence type="ECO:0000256" key="2">
    <source>
        <dbReference type="ARBA" id="ARBA00022679"/>
    </source>
</evidence>
<keyword evidence="4" id="KW-0418">Kinase</keyword>
<keyword evidence="8" id="KW-0472">Membrane</keyword>
<keyword evidence="8" id="KW-1133">Transmembrane helix</keyword>
<dbReference type="GO" id="GO:0005524">
    <property type="term" value="F:ATP binding"/>
    <property type="evidence" value="ECO:0007669"/>
    <property type="project" value="UniProtKB-UniRule"/>
</dbReference>
<name>A0A9D5CPW0_9LILI</name>
<proteinExistence type="predicted"/>
<feature type="compositionally biased region" description="Basic residues" evidence="7">
    <location>
        <begin position="321"/>
        <end position="332"/>
    </location>
</feature>
<dbReference type="AlphaFoldDB" id="A0A9D5CPW0"/>
<evidence type="ECO:0000313" key="10">
    <source>
        <dbReference type="EMBL" id="KAJ0977473.1"/>
    </source>
</evidence>
<dbReference type="FunFam" id="1.10.510.10:FF:000051">
    <property type="entry name" value="Receptor-like serine/threonine-protein kinase ALE2"/>
    <property type="match status" value="1"/>
</dbReference>
<keyword evidence="8" id="KW-0812">Transmembrane</keyword>
<dbReference type="InterPro" id="IPR000719">
    <property type="entry name" value="Prot_kinase_dom"/>
</dbReference>
<dbReference type="Gene3D" id="3.30.200.20">
    <property type="entry name" value="Phosphorylase Kinase, domain 1"/>
    <property type="match status" value="1"/>
</dbReference>
<dbReference type="GO" id="GO:0004674">
    <property type="term" value="F:protein serine/threonine kinase activity"/>
    <property type="evidence" value="ECO:0007669"/>
    <property type="project" value="UniProtKB-KW"/>
</dbReference>
<dbReference type="FunFam" id="3.30.200.20:FF:000146">
    <property type="entry name" value="receptor-like serine/threonine-protein kinase ALE2"/>
    <property type="match status" value="1"/>
</dbReference>
<dbReference type="PANTHER" id="PTHR47989">
    <property type="entry name" value="OS01G0750732 PROTEIN"/>
    <property type="match status" value="1"/>
</dbReference>
<keyword evidence="11" id="KW-1185">Reference proteome</keyword>
<reference evidence="10" key="1">
    <citation type="submission" date="2021-03" db="EMBL/GenBank/DDBJ databases">
        <authorList>
            <person name="Li Z."/>
            <person name="Yang C."/>
        </authorList>
    </citation>
    <scope>NUCLEOTIDE SEQUENCE</scope>
    <source>
        <strain evidence="10">Dzin_1.0</strain>
        <tissue evidence="10">Leaf</tissue>
    </source>
</reference>
<feature type="binding site" evidence="6">
    <location>
        <position position="779"/>
    </location>
    <ligand>
        <name>ATP</name>
        <dbReference type="ChEBI" id="CHEBI:30616"/>
    </ligand>
</feature>
<dbReference type="OrthoDB" id="1901798at2759"/>
<dbReference type="Gene3D" id="1.10.510.10">
    <property type="entry name" value="Transferase(Phosphotransferase) domain 1"/>
    <property type="match status" value="1"/>
</dbReference>
<feature type="region of interest" description="Disordered" evidence="7">
    <location>
        <begin position="694"/>
        <end position="725"/>
    </location>
</feature>
<evidence type="ECO:0000259" key="9">
    <source>
        <dbReference type="PROSITE" id="PS50011"/>
    </source>
</evidence>
<feature type="compositionally biased region" description="Low complexity" evidence="7">
    <location>
        <begin position="180"/>
        <end position="199"/>
    </location>
</feature>
<keyword evidence="5 6" id="KW-0067">ATP-binding</keyword>
<evidence type="ECO:0000256" key="1">
    <source>
        <dbReference type="ARBA" id="ARBA00022527"/>
    </source>
</evidence>